<name>A0A2K0TUR1_TRIHA</name>
<proteinExistence type="predicted"/>
<protein>
    <submittedName>
        <fullName evidence="1">Uncharacterized protein</fullName>
    </submittedName>
</protein>
<sequence>MCRSATCNNCHKATWWGCGSHIPGVLDSVDEKEWCTCEPKVEKNGKQYPPMAASPN</sequence>
<gene>
    <name evidence="1" type="ORF">THARTR1_09983</name>
</gene>
<dbReference type="Proteomes" id="UP000236290">
    <property type="component" value="Unassembled WGS sequence"/>
</dbReference>
<reference evidence="1 2" key="1">
    <citation type="submission" date="2017-02" db="EMBL/GenBank/DDBJ databases">
        <title>Genomes of Trichoderma spp. with biocontrol activity.</title>
        <authorList>
            <person name="Gardiner D."/>
            <person name="Kazan K."/>
            <person name="Vos C."/>
            <person name="Harvey P."/>
        </authorList>
    </citation>
    <scope>NUCLEOTIDE SEQUENCE [LARGE SCALE GENOMIC DNA]</scope>
    <source>
        <strain evidence="1 2">Tr1</strain>
    </source>
</reference>
<dbReference type="AlphaFoldDB" id="A0A2K0TUR1"/>
<comment type="caution">
    <text evidence="1">The sequence shown here is derived from an EMBL/GenBank/DDBJ whole genome shotgun (WGS) entry which is preliminary data.</text>
</comment>
<evidence type="ECO:0000313" key="2">
    <source>
        <dbReference type="Proteomes" id="UP000236290"/>
    </source>
</evidence>
<dbReference type="PANTHER" id="PTHR34724">
    <property type="entry name" value="OS12G0596101 PROTEIN"/>
    <property type="match status" value="1"/>
</dbReference>
<dbReference type="PANTHER" id="PTHR34724:SF2">
    <property type="entry name" value="OS12G0596101 PROTEIN"/>
    <property type="match status" value="1"/>
</dbReference>
<organism evidence="1 2">
    <name type="scientific">Trichoderma harzianum</name>
    <name type="common">Hypocrea lixii</name>
    <dbReference type="NCBI Taxonomy" id="5544"/>
    <lineage>
        <taxon>Eukaryota</taxon>
        <taxon>Fungi</taxon>
        <taxon>Dikarya</taxon>
        <taxon>Ascomycota</taxon>
        <taxon>Pezizomycotina</taxon>
        <taxon>Sordariomycetes</taxon>
        <taxon>Hypocreomycetidae</taxon>
        <taxon>Hypocreales</taxon>
        <taxon>Hypocreaceae</taxon>
        <taxon>Trichoderma</taxon>
    </lineage>
</organism>
<accession>A0A2K0TUR1</accession>
<evidence type="ECO:0000313" key="1">
    <source>
        <dbReference type="EMBL" id="PNP49268.1"/>
    </source>
</evidence>
<dbReference type="EMBL" id="MTYI01000200">
    <property type="protein sequence ID" value="PNP49268.1"/>
    <property type="molecule type" value="Genomic_DNA"/>
</dbReference>
<dbReference type="OrthoDB" id="88410at2759"/>